<dbReference type="EMBL" id="CYRY02008588">
    <property type="protein sequence ID" value="VCW77265.1"/>
    <property type="molecule type" value="Genomic_DNA"/>
</dbReference>
<dbReference type="Proteomes" id="UP000269945">
    <property type="component" value="Unassembled WGS sequence"/>
</dbReference>
<protein>
    <submittedName>
        <fullName evidence="2">Uncharacterized protein</fullName>
    </submittedName>
</protein>
<evidence type="ECO:0000313" key="3">
    <source>
        <dbReference type="Proteomes" id="UP000269945"/>
    </source>
</evidence>
<keyword evidence="3" id="KW-1185">Reference proteome</keyword>
<evidence type="ECO:0000313" key="2">
    <source>
        <dbReference type="EMBL" id="VCW77265.1"/>
    </source>
</evidence>
<proteinExistence type="predicted"/>
<sequence>MEEGAQTPDWDSDETMIAESVMESDLDEEELPWRRLLFDQDTSLRSEFSLHPGISGMYEGSPSPEIQLAFKFREIPQEQKSKNKIMPLLSEKEVLQQPQDEMEQNEAVFL</sequence>
<comment type="caution">
    <text evidence="2">The sequence shown here is derived from an EMBL/GenBank/DDBJ whole genome shotgun (WGS) entry which is preliminary data.</text>
</comment>
<dbReference type="AlphaFoldDB" id="A0A9X9LMV2"/>
<gene>
    <name evidence="2" type="ORF">BN2614_LOCUS3</name>
</gene>
<organism evidence="2 3">
    <name type="scientific">Gulo gulo</name>
    <name type="common">Wolverine</name>
    <name type="synonym">Gluton</name>
    <dbReference type="NCBI Taxonomy" id="48420"/>
    <lineage>
        <taxon>Eukaryota</taxon>
        <taxon>Metazoa</taxon>
        <taxon>Chordata</taxon>
        <taxon>Craniata</taxon>
        <taxon>Vertebrata</taxon>
        <taxon>Euteleostomi</taxon>
        <taxon>Mammalia</taxon>
        <taxon>Eutheria</taxon>
        <taxon>Laurasiatheria</taxon>
        <taxon>Carnivora</taxon>
        <taxon>Caniformia</taxon>
        <taxon>Musteloidea</taxon>
        <taxon>Mustelidae</taxon>
        <taxon>Guloninae</taxon>
        <taxon>Gulo</taxon>
    </lineage>
</organism>
<accession>A0A9X9LMV2</accession>
<feature type="region of interest" description="Disordered" evidence="1">
    <location>
        <begin position="1"/>
        <end position="28"/>
    </location>
</feature>
<evidence type="ECO:0000256" key="1">
    <source>
        <dbReference type="SAM" id="MobiDB-lite"/>
    </source>
</evidence>
<name>A0A9X9LMV2_GULGU</name>
<feature type="compositionally biased region" description="Acidic residues" evidence="1">
    <location>
        <begin position="10"/>
        <end position="28"/>
    </location>
</feature>
<reference evidence="2 3" key="1">
    <citation type="submission" date="2018-10" db="EMBL/GenBank/DDBJ databases">
        <authorList>
            <person name="Ekblom R."/>
            <person name="Jareborg N."/>
        </authorList>
    </citation>
    <scope>NUCLEOTIDE SEQUENCE [LARGE SCALE GENOMIC DNA]</scope>
    <source>
        <tissue evidence="2">Muscle</tissue>
    </source>
</reference>